<name>M7NA61_9BACT</name>
<evidence type="ECO:0000313" key="2">
    <source>
        <dbReference type="Proteomes" id="UP000011910"/>
    </source>
</evidence>
<reference evidence="1 2" key="1">
    <citation type="journal article" date="2013" name="Genome Announc.">
        <title>Draft Genome Sequence of Cesiribacter andamanensis Strain AMV16T, Isolated from a Soil Sample from a Mud Volcano in the Andaman Islands, India.</title>
        <authorList>
            <person name="Shivaji S."/>
            <person name="Ara S."/>
            <person name="Begum Z."/>
            <person name="Srinivas T.N."/>
            <person name="Singh A."/>
            <person name="Kumar Pinnaka A."/>
        </authorList>
    </citation>
    <scope>NUCLEOTIDE SEQUENCE [LARGE SCALE GENOMIC DNA]</scope>
    <source>
        <strain evidence="1 2">AMV16</strain>
    </source>
</reference>
<gene>
    <name evidence="1" type="ORF">ADICEAN_00714</name>
</gene>
<protein>
    <submittedName>
        <fullName evidence="1">Uncharacterized protein</fullName>
    </submittedName>
</protein>
<keyword evidence="2" id="KW-1185">Reference proteome</keyword>
<dbReference type="Proteomes" id="UP000011910">
    <property type="component" value="Unassembled WGS sequence"/>
</dbReference>
<organism evidence="1 2">
    <name type="scientific">Cesiribacter andamanensis AMV16</name>
    <dbReference type="NCBI Taxonomy" id="1279009"/>
    <lineage>
        <taxon>Bacteria</taxon>
        <taxon>Pseudomonadati</taxon>
        <taxon>Bacteroidota</taxon>
        <taxon>Cytophagia</taxon>
        <taxon>Cytophagales</taxon>
        <taxon>Cesiribacteraceae</taxon>
        <taxon>Cesiribacter</taxon>
    </lineage>
</organism>
<dbReference type="AlphaFoldDB" id="M7NA61"/>
<proteinExistence type="predicted"/>
<sequence>MRDGAAELVQLVLAKLVPGAAALHQLGYIGAHGAIQVDGDVGDGPPEPKLPEVVHEQLRPLYGKAGNEQYPLLVERLLHIALQAGLNIFL</sequence>
<evidence type="ECO:0000313" key="1">
    <source>
        <dbReference type="EMBL" id="EMR04091.1"/>
    </source>
</evidence>
<comment type="caution">
    <text evidence="1">The sequence shown here is derived from an EMBL/GenBank/DDBJ whole genome shotgun (WGS) entry which is preliminary data.</text>
</comment>
<accession>M7NA61</accession>
<dbReference type="EMBL" id="AODQ01000011">
    <property type="protein sequence ID" value="EMR04091.1"/>
    <property type="molecule type" value="Genomic_DNA"/>
</dbReference>